<sequence>MFSQRTKLKKRAQTSTTLQFAPPSWLTGIFERNSINTPLSRDYSDGNWKQSLPQKFIKSISNVPYLSPKLLYIFLCAGLGSSLPYLPIFYYSLNLNPSEIGVVFSVAPLISAISCPLWTGLADRFQAHRSIIVTIYILATIGVVSQMFLSKLTLDADNSLHAFIVACVFIVALWFAFFGIPVNALVDSGVLKILDDKKELYGQQRYWGSIAYGLSTLGVGLLLEKFENVNVIFYYFFSTAVLFLIVVITTDFNSTSDEIEIVPTNFKSRSFKPLIDLDDENDVASGSAGYNASGIGQPSNNEESDGEDSSTDDDDDDGIPVPDIDILAFPPTTPNIPTTDNPTSAIKTLFTTPTVVTLLIVMLLMGVALSMSNSFLFLFLKNDLEASSTILGLTGPVSALTELLFFFYSKELISQFGIKSLILLAHIVTIIRCSTYMFLQPNVVSHIFALIVQLLNGIGFSSLWVSGVTHIANNTPPNLVSFSQGVMSALYAGIGTGLGSLFGGILFGSSGGPKLMFGIVIAISILSMILYLWGENGFTHFNIVHRRRRNRRIRSPWQGNYGQTTIVRPRSILSVETVPRSITTKKGRYELISTDDDDEQYHYGVFGENRM</sequence>
<evidence type="ECO:0000313" key="10">
    <source>
        <dbReference type="Proteomes" id="UP000247702"/>
    </source>
</evidence>
<feature type="transmembrane region" description="Helical" evidence="7">
    <location>
        <begin position="131"/>
        <end position="149"/>
    </location>
</feature>
<dbReference type="GO" id="GO:0022857">
    <property type="term" value="F:transmembrane transporter activity"/>
    <property type="evidence" value="ECO:0007669"/>
    <property type="project" value="InterPro"/>
</dbReference>
<feature type="transmembrane region" description="Helical" evidence="7">
    <location>
        <begin position="355"/>
        <end position="380"/>
    </location>
</feature>
<keyword evidence="4 7" id="KW-1133">Transmembrane helix</keyword>
<feature type="transmembrane region" description="Helical" evidence="7">
    <location>
        <begin position="515"/>
        <end position="533"/>
    </location>
</feature>
<keyword evidence="5 7" id="KW-0472">Membrane</keyword>
<reference evidence="9 10" key="1">
    <citation type="submission" date="2017-11" db="EMBL/GenBank/DDBJ databases">
        <title>The genome of Rhizophagus clarus HR1 reveals common genetic basis of auxotrophy among arbuscular mycorrhizal fungi.</title>
        <authorList>
            <person name="Kobayashi Y."/>
        </authorList>
    </citation>
    <scope>NUCLEOTIDE SEQUENCE [LARGE SCALE GENOMIC DNA]</scope>
    <source>
        <strain evidence="9 10">HR1</strain>
    </source>
</reference>
<dbReference type="PANTHER" id="PTHR16172:SF41">
    <property type="entry name" value="MAJOR FACILITATOR SUPERFAMILY DOMAIN-CONTAINING PROTEIN 6-LIKE"/>
    <property type="match status" value="1"/>
</dbReference>
<evidence type="ECO:0000256" key="1">
    <source>
        <dbReference type="ARBA" id="ARBA00004141"/>
    </source>
</evidence>
<dbReference type="PROSITE" id="PS50850">
    <property type="entry name" value="MFS"/>
    <property type="match status" value="1"/>
</dbReference>
<keyword evidence="10" id="KW-1185">Reference proteome</keyword>
<dbReference type="EMBL" id="BEXD01003915">
    <property type="protein sequence ID" value="GBC03936.1"/>
    <property type="molecule type" value="Genomic_DNA"/>
</dbReference>
<feature type="transmembrane region" description="Helical" evidence="7">
    <location>
        <begin position="445"/>
        <end position="468"/>
    </location>
</feature>
<dbReference type="Gene3D" id="1.20.1250.20">
    <property type="entry name" value="MFS general substrate transporter like domains"/>
    <property type="match status" value="2"/>
</dbReference>
<dbReference type="InterPro" id="IPR024989">
    <property type="entry name" value="MFS_assoc_dom"/>
</dbReference>
<evidence type="ECO:0000256" key="3">
    <source>
        <dbReference type="ARBA" id="ARBA00022692"/>
    </source>
</evidence>
<dbReference type="SUPFAM" id="SSF103473">
    <property type="entry name" value="MFS general substrate transporter"/>
    <property type="match status" value="1"/>
</dbReference>
<comment type="similarity">
    <text evidence="2">Belongs to the major facilitator superfamily. MFSD6 family.</text>
</comment>
<feature type="transmembrane region" description="Helical" evidence="7">
    <location>
        <begin position="161"/>
        <end position="186"/>
    </location>
</feature>
<dbReference type="Proteomes" id="UP000247702">
    <property type="component" value="Unassembled WGS sequence"/>
</dbReference>
<dbReference type="GO" id="GO:0016020">
    <property type="term" value="C:membrane"/>
    <property type="evidence" value="ECO:0007669"/>
    <property type="project" value="UniProtKB-SubCell"/>
</dbReference>
<feature type="transmembrane region" description="Helical" evidence="7">
    <location>
        <begin position="489"/>
        <end position="509"/>
    </location>
</feature>
<feature type="domain" description="Major facilitator superfamily (MFS) profile" evidence="8">
    <location>
        <begin position="354"/>
        <end position="611"/>
    </location>
</feature>
<name>A0A2Z6RMA5_9GLOM</name>
<feature type="transmembrane region" description="Helical" evidence="7">
    <location>
        <begin position="386"/>
        <end position="408"/>
    </location>
</feature>
<feature type="transmembrane region" description="Helical" evidence="7">
    <location>
        <begin position="420"/>
        <end position="439"/>
    </location>
</feature>
<keyword evidence="3 7" id="KW-0812">Transmembrane</keyword>
<dbReference type="InterPro" id="IPR036259">
    <property type="entry name" value="MFS_trans_sf"/>
</dbReference>
<evidence type="ECO:0000313" key="9">
    <source>
        <dbReference type="EMBL" id="GBC03936.1"/>
    </source>
</evidence>
<protein>
    <recommendedName>
        <fullName evidence="8">Major facilitator superfamily (MFS) profile domain-containing protein</fullName>
    </recommendedName>
</protein>
<proteinExistence type="inferred from homology"/>
<feature type="transmembrane region" description="Helical" evidence="7">
    <location>
        <begin position="206"/>
        <end position="223"/>
    </location>
</feature>
<evidence type="ECO:0000256" key="6">
    <source>
        <dbReference type="SAM" id="MobiDB-lite"/>
    </source>
</evidence>
<feature type="compositionally biased region" description="Acidic residues" evidence="6">
    <location>
        <begin position="302"/>
        <end position="316"/>
    </location>
</feature>
<feature type="compositionally biased region" description="Polar residues" evidence="6">
    <location>
        <begin position="288"/>
        <end position="301"/>
    </location>
</feature>
<accession>A0A2Z6RMA5</accession>
<dbReference type="AlphaFoldDB" id="A0A2Z6RMA5"/>
<gene>
    <name evidence="9" type="ORF">RclHR1_00540046</name>
</gene>
<dbReference type="InterPro" id="IPR051717">
    <property type="entry name" value="MFS_MFSD6"/>
</dbReference>
<comment type="subcellular location">
    <subcellularLocation>
        <location evidence="1">Membrane</location>
        <topology evidence="1">Multi-pass membrane protein</topology>
    </subcellularLocation>
</comment>
<dbReference type="STRING" id="94130.A0A2Z6RMA5"/>
<evidence type="ECO:0000256" key="5">
    <source>
        <dbReference type="ARBA" id="ARBA00023136"/>
    </source>
</evidence>
<evidence type="ECO:0000256" key="7">
    <source>
        <dbReference type="SAM" id="Phobius"/>
    </source>
</evidence>
<dbReference type="Pfam" id="PF12832">
    <property type="entry name" value="MFS_1_like"/>
    <property type="match status" value="1"/>
</dbReference>
<feature type="transmembrane region" description="Helical" evidence="7">
    <location>
        <begin position="100"/>
        <end position="119"/>
    </location>
</feature>
<feature type="transmembrane region" description="Helical" evidence="7">
    <location>
        <begin position="229"/>
        <end position="248"/>
    </location>
</feature>
<comment type="caution">
    <text evidence="9">The sequence shown here is derived from an EMBL/GenBank/DDBJ whole genome shotgun (WGS) entry which is preliminary data.</text>
</comment>
<feature type="region of interest" description="Disordered" evidence="6">
    <location>
        <begin position="288"/>
        <end position="316"/>
    </location>
</feature>
<evidence type="ECO:0000259" key="8">
    <source>
        <dbReference type="PROSITE" id="PS50850"/>
    </source>
</evidence>
<organism evidence="9 10">
    <name type="scientific">Rhizophagus clarus</name>
    <dbReference type="NCBI Taxonomy" id="94130"/>
    <lineage>
        <taxon>Eukaryota</taxon>
        <taxon>Fungi</taxon>
        <taxon>Fungi incertae sedis</taxon>
        <taxon>Mucoromycota</taxon>
        <taxon>Glomeromycotina</taxon>
        <taxon>Glomeromycetes</taxon>
        <taxon>Glomerales</taxon>
        <taxon>Glomeraceae</taxon>
        <taxon>Rhizophagus</taxon>
    </lineage>
</organism>
<feature type="transmembrane region" description="Helical" evidence="7">
    <location>
        <begin position="70"/>
        <end position="88"/>
    </location>
</feature>
<evidence type="ECO:0000256" key="4">
    <source>
        <dbReference type="ARBA" id="ARBA00022989"/>
    </source>
</evidence>
<dbReference type="PANTHER" id="PTHR16172">
    <property type="entry name" value="MAJOR FACILITATOR SUPERFAMILY DOMAIN-CONTAINING PROTEIN 6-LIKE"/>
    <property type="match status" value="1"/>
</dbReference>
<evidence type="ECO:0000256" key="2">
    <source>
        <dbReference type="ARBA" id="ARBA00005241"/>
    </source>
</evidence>
<dbReference type="InterPro" id="IPR020846">
    <property type="entry name" value="MFS_dom"/>
</dbReference>